<evidence type="ECO:0000313" key="3">
    <source>
        <dbReference type="EMBL" id="PWN87186.1"/>
    </source>
</evidence>
<gene>
    <name evidence="3" type="ORF">FA10DRAFT_269787</name>
</gene>
<dbReference type="GeneID" id="37044794"/>
<evidence type="ECO:0000259" key="2">
    <source>
        <dbReference type="Pfam" id="PF24803"/>
    </source>
</evidence>
<proteinExistence type="predicted"/>
<accession>A0A316YCF6</accession>
<evidence type="ECO:0000313" key="4">
    <source>
        <dbReference type="Proteomes" id="UP000245768"/>
    </source>
</evidence>
<dbReference type="PANTHER" id="PTHR37019">
    <property type="entry name" value="CHROMOSOME 1, WHOLE GENOME SHOTGUN SEQUENCE"/>
    <property type="match status" value="1"/>
</dbReference>
<dbReference type="Pfam" id="PF24803">
    <property type="entry name" value="DUF7704"/>
    <property type="match status" value="1"/>
</dbReference>
<dbReference type="AlphaFoldDB" id="A0A316YCF6"/>
<keyword evidence="1" id="KW-0472">Membrane</keyword>
<feature type="transmembrane region" description="Helical" evidence="1">
    <location>
        <begin position="60"/>
        <end position="83"/>
    </location>
</feature>
<keyword evidence="4" id="KW-1185">Reference proteome</keyword>
<keyword evidence="1" id="KW-1133">Transmembrane helix</keyword>
<evidence type="ECO:0000256" key="1">
    <source>
        <dbReference type="SAM" id="Phobius"/>
    </source>
</evidence>
<dbReference type="EMBL" id="KZ819641">
    <property type="protein sequence ID" value="PWN87186.1"/>
    <property type="molecule type" value="Genomic_DNA"/>
</dbReference>
<sequence length="168" mass="18478">MTQTQAPIPIVYRLCINTIEPLLAFGGAVQTLFWPADFLAIMAHRPQTGDTPVYDVRTHFLYTSLTGAWLLFAYLEAVVLRLYPNDVQLWKRLIVPMLLSDVLFCHSTALAVGGYGELLSVAHYTSADWLVCVTTWPLVLARVAFVLGVGLPSSTSSQGSRKAPSHAE</sequence>
<dbReference type="PANTHER" id="PTHR37019:SF1">
    <property type="entry name" value="EXPERA DOMAIN-CONTAINING PROTEIN"/>
    <property type="match status" value="1"/>
</dbReference>
<dbReference type="RefSeq" id="XP_025374384.1">
    <property type="nucleotide sequence ID" value="XM_025522878.1"/>
</dbReference>
<organism evidence="3 4">
    <name type="scientific">Acaromyces ingoldii</name>
    <dbReference type="NCBI Taxonomy" id="215250"/>
    <lineage>
        <taxon>Eukaryota</taxon>
        <taxon>Fungi</taxon>
        <taxon>Dikarya</taxon>
        <taxon>Basidiomycota</taxon>
        <taxon>Ustilaginomycotina</taxon>
        <taxon>Exobasidiomycetes</taxon>
        <taxon>Exobasidiales</taxon>
        <taxon>Cryptobasidiaceae</taxon>
        <taxon>Acaromyces</taxon>
    </lineage>
</organism>
<dbReference type="Proteomes" id="UP000245768">
    <property type="component" value="Unassembled WGS sequence"/>
</dbReference>
<feature type="domain" description="DUF7704" evidence="2">
    <location>
        <begin position="8"/>
        <end position="150"/>
    </location>
</feature>
<feature type="transmembrane region" description="Helical" evidence="1">
    <location>
        <begin position="95"/>
        <end position="115"/>
    </location>
</feature>
<dbReference type="InterPro" id="IPR056121">
    <property type="entry name" value="DUF7704"/>
</dbReference>
<keyword evidence="1" id="KW-0812">Transmembrane</keyword>
<reference evidence="3" key="1">
    <citation type="journal article" date="2018" name="Mol. Biol. Evol.">
        <title>Broad Genomic Sampling Reveals a Smut Pathogenic Ancestry of the Fungal Clade Ustilaginomycotina.</title>
        <authorList>
            <person name="Kijpornyongpan T."/>
            <person name="Mondo S.J."/>
            <person name="Barry K."/>
            <person name="Sandor L."/>
            <person name="Lee J."/>
            <person name="Lipzen A."/>
            <person name="Pangilinan J."/>
            <person name="LaButti K."/>
            <person name="Hainaut M."/>
            <person name="Henrissat B."/>
            <person name="Grigoriev I.V."/>
            <person name="Spatafora J.W."/>
            <person name="Aime M.C."/>
        </authorList>
    </citation>
    <scope>NUCLEOTIDE SEQUENCE [LARGE SCALE GENOMIC DNA]</scope>
    <source>
        <strain evidence="3">MCA 4198</strain>
    </source>
</reference>
<feature type="transmembrane region" description="Helical" evidence="1">
    <location>
        <begin position="127"/>
        <end position="151"/>
    </location>
</feature>
<name>A0A316YCF6_9BASI</name>
<dbReference type="InParanoid" id="A0A316YCF6"/>
<dbReference type="OrthoDB" id="3587182at2759"/>
<protein>
    <recommendedName>
        <fullName evidence="2">DUF7704 domain-containing protein</fullName>
    </recommendedName>
</protein>